<evidence type="ECO:0000313" key="3">
    <source>
        <dbReference type="Proteomes" id="UP000799291"/>
    </source>
</evidence>
<gene>
    <name evidence="2" type="ORF">K458DRAFT_407219</name>
</gene>
<accession>A0A6G1IR51</accession>
<feature type="compositionally biased region" description="Acidic residues" evidence="1">
    <location>
        <begin position="54"/>
        <end position="64"/>
    </location>
</feature>
<dbReference type="Gene3D" id="3.40.50.150">
    <property type="entry name" value="Vaccinia Virus protein VP39"/>
    <property type="match status" value="1"/>
</dbReference>
<keyword evidence="3" id="KW-1185">Reference proteome</keyword>
<reference evidence="2" key="1">
    <citation type="journal article" date="2020" name="Stud. Mycol.">
        <title>101 Dothideomycetes genomes: a test case for predicting lifestyles and emergence of pathogens.</title>
        <authorList>
            <person name="Haridas S."/>
            <person name="Albert R."/>
            <person name="Binder M."/>
            <person name="Bloem J."/>
            <person name="Labutti K."/>
            <person name="Salamov A."/>
            <person name="Andreopoulos B."/>
            <person name="Baker S."/>
            <person name="Barry K."/>
            <person name="Bills G."/>
            <person name="Bluhm B."/>
            <person name="Cannon C."/>
            <person name="Castanera R."/>
            <person name="Culley D."/>
            <person name="Daum C."/>
            <person name="Ezra D."/>
            <person name="Gonzalez J."/>
            <person name="Henrissat B."/>
            <person name="Kuo A."/>
            <person name="Liang C."/>
            <person name="Lipzen A."/>
            <person name="Lutzoni F."/>
            <person name="Magnuson J."/>
            <person name="Mondo S."/>
            <person name="Nolan M."/>
            <person name="Ohm R."/>
            <person name="Pangilinan J."/>
            <person name="Park H.-J."/>
            <person name="Ramirez L."/>
            <person name="Alfaro M."/>
            <person name="Sun H."/>
            <person name="Tritt A."/>
            <person name="Yoshinaga Y."/>
            <person name="Zwiers L.-H."/>
            <person name="Turgeon B."/>
            <person name="Goodwin S."/>
            <person name="Spatafora J."/>
            <person name="Crous P."/>
            <person name="Grigoriev I."/>
        </authorList>
    </citation>
    <scope>NUCLEOTIDE SEQUENCE</scope>
    <source>
        <strain evidence="2">CBS 122367</strain>
    </source>
</reference>
<dbReference type="PANTHER" id="PTHR43591">
    <property type="entry name" value="METHYLTRANSFERASE"/>
    <property type="match status" value="1"/>
</dbReference>
<dbReference type="InterPro" id="IPR029063">
    <property type="entry name" value="SAM-dependent_MTases_sf"/>
</dbReference>
<organism evidence="2 3">
    <name type="scientific">Lentithecium fluviatile CBS 122367</name>
    <dbReference type="NCBI Taxonomy" id="1168545"/>
    <lineage>
        <taxon>Eukaryota</taxon>
        <taxon>Fungi</taxon>
        <taxon>Dikarya</taxon>
        <taxon>Ascomycota</taxon>
        <taxon>Pezizomycotina</taxon>
        <taxon>Dothideomycetes</taxon>
        <taxon>Pleosporomycetidae</taxon>
        <taxon>Pleosporales</taxon>
        <taxon>Massarineae</taxon>
        <taxon>Lentitheciaceae</taxon>
        <taxon>Lentithecium</taxon>
    </lineage>
</organism>
<proteinExistence type="predicted"/>
<evidence type="ECO:0000313" key="2">
    <source>
        <dbReference type="EMBL" id="KAF2680460.1"/>
    </source>
</evidence>
<dbReference type="OrthoDB" id="2013972at2759"/>
<dbReference type="Pfam" id="PF13489">
    <property type="entry name" value="Methyltransf_23"/>
    <property type="match status" value="1"/>
</dbReference>
<keyword evidence="2" id="KW-0489">Methyltransferase</keyword>
<dbReference type="EMBL" id="MU005596">
    <property type="protein sequence ID" value="KAF2680460.1"/>
    <property type="molecule type" value="Genomic_DNA"/>
</dbReference>
<dbReference type="AlphaFoldDB" id="A0A6G1IR51"/>
<dbReference type="GO" id="GO:0032259">
    <property type="term" value="P:methylation"/>
    <property type="evidence" value="ECO:0007669"/>
    <property type="project" value="UniProtKB-KW"/>
</dbReference>
<dbReference type="Proteomes" id="UP000799291">
    <property type="component" value="Unassembled WGS sequence"/>
</dbReference>
<protein>
    <submittedName>
        <fullName evidence="2">S-adenosyl-L-methionine-dependent methyltransferase</fullName>
    </submittedName>
</protein>
<keyword evidence="2" id="KW-0808">Transferase</keyword>
<feature type="compositionally biased region" description="Low complexity" evidence="1">
    <location>
        <begin position="1"/>
        <end position="41"/>
    </location>
</feature>
<name>A0A6G1IR51_9PLEO</name>
<dbReference type="CDD" id="cd02440">
    <property type="entry name" value="AdoMet_MTases"/>
    <property type="match status" value="1"/>
</dbReference>
<dbReference type="PANTHER" id="PTHR43591:SF10">
    <property type="entry name" value="ABC TRANSMEMBRANE TYPE-1 DOMAIN-CONTAINING PROTEIN-RELATED"/>
    <property type="match status" value="1"/>
</dbReference>
<dbReference type="GO" id="GO:0008168">
    <property type="term" value="F:methyltransferase activity"/>
    <property type="evidence" value="ECO:0007669"/>
    <property type="project" value="UniProtKB-KW"/>
</dbReference>
<feature type="region of interest" description="Disordered" evidence="1">
    <location>
        <begin position="1"/>
        <end position="72"/>
    </location>
</feature>
<evidence type="ECO:0000256" key="1">
    <source>
        <dbReference type="SAM" id="MobiDB-lite"/>
    </source>
</evidence>
<sequence>MSAAGPSASGPSASASAPAPAETSAPAPAAAAPATQASPGPLQTDDSVLQVEVDTAEPSDDDGDSAFGGGSNASTSIASSVLNYEYENGRRYHGYRSGSYVLPNDDEEQDRLDLIHHIFLLILDGKLYNAPVTNPKRVLDVGTGTGIWCLDFGDENPGSEVVGTDLSPIQPSWVPPNVKFYIDDAESDWVYPPEEHFDLIHLREMSGSIADWDRLCTQAYNNLKPGGWLELQEPLAAFEADDDTINGAQNIQSWQNALNDGARKFGKEIKEAHTLKGRMEKAGFVDVHERLIKVPVGPWARDPKMKELGRYHREQLCQGIEPYTFGFLGKVMGWSEAECRVTIAKVINEVRDKTLHMYVRYYFTYGRKPESAVH</sequence>
<dbReference type="SUPFAM" id="SSF53335">
    <property type="entry name" value="S-adenosyl-L-methionine-dependent methyltransferases"/>
    <property type="match status" value="1"/>
</dbReference>